<keyword evidence="3" id="KW-1185">Reference proteome</keyword>
<reference evidence="2" key="1">
    <citation type="submission" date="2021-11" db="EMBL/GenBank/DDBJ databases">
        <title>Genome sequence.</title>
        <authorList>
            <person name="Sun Q."/>
        </authorList>
    </citation>
    <scope>NUCLEOTIDE SEQUENCE</scope>
    <source>
        <strain evidence="2">JC740</strain>
    </source>
</reference>
<dbReference type="Pfam" id="PF02321">
    <property type="entry name" value="OEP"/>
    <property type="match status" value="1"/>
</dbReference>
<dbReference type="Gene3D" id="1.20.1600.10">
    <property type="entry name" value="Outer membrane efflux proteins (OEP)"/>
    <property type="match status" value="1"/>
</dbReference>
<dbReference type="InterPro" id="IPR003423">
    <property type="entry name" value="OMP_efflux"/>
</dbReference>
<dbReference type="Proteomes" id="UP001430306">
    <property type="component" value="Unassembled WGS sequence"/>
</dbReference>
<comment type="similarity">
    <text evidence="1">Belongs to the outer membrane factor (OMF) (TC 1.B.17) family.</text>
</comment>
<gene>
    <name evidence="2" type="ORF">LOC71_23335</name>
</gene>
<dbReference type="SUPFAM" id="SSF56954">
    <property type="entry name" value="Outer membrane efflux proteins (OEP)"/>
    <property type="match status" value="1"/>
</dbReference>
<evidence type="ECO:0000313" key="3">
    <source>
        <dbReference type="Proteomes" id="UP001430306"/>
    </source>
</evidence>
<dbReference type="EMBL" id="JAJKFW010000064">
    <property type="protein sequence ID" value="MCC9645223.1"/>
    <property type="molecule type" value="Genomic_DNA"/>
</dbReference>
<proteinExistence type="inferred from homology"/>
<evidence type="ECO:0000313" key="2">
    <source>
        <dbReference type="EMBL" id="MCC9645223.1"/>
    </source>
</evidence>
<dbReference type="InterPro" id="IPR010131">
    <property type="entry name" value="MdtP/NodT-like"/>
</dbReference>
<evidence type="ECO:0000256" key="1">
    <source>
        <dbReference type="ARBA" id="ARBA00007613"/>
    </source>
</evidence>
<dbReference type="PANTHER" id="PTHR30203:SF24">
    <property type="entry name" value="BLR4935 PROTEIN"/>
    <property type="match status" value="1"/>
</dbReference>
<sequence length="447" mass="48511">MDNQSSQPSDVDVASDEQANDSIASYVSEALPFDGITTPVPAAATYTLADLEGIALANNPTLAAARALSSKSAGLRYQVGKYPNPLLGYFGQQMADRNTDQHGVFIEQEFVRGKKLELNREVLGHTQRAQAAEIEAQQYRILTDVRVRFFEAIAAQQRLDTIRDFAAVAAKGVQVAKERQEAEEGTLVETLQAQTLQSEIVLAEEQASVAFDGAWRDLAAITGLSSDVSPSLVADLSVPPVDTDWDIAYAEIVAMSPELAASRAIVCEKSALYRRQQAQPTPNVTAQLGVGYDDGTDHGLINAQLSAPIPVWNKNRGNIQAAYADYVRATREVQRIEQAIRSRLARVAAEFESSLKAVRKYEDEIIPQTSRSLELSEEAYRAGELEFLQVLIVRRSFFESNLRLIDAKGSLAQAASKVDGLLLTGGLDSPVDYTDGDGIRGASFGGQ</sequence>
<comment type="caution">
    <text evidence="2">The sequence shown here is derived from an EMBL/GenBank/DDBJ whole genome shotgun (WGS) entry which is preliminary data.</text>
</comment>
<name>A0ABS8NQX7_9BACT</name>
<protein>
    <submittedName>
        <fullName evidence="2">TolC family protein</fullName>
    </submittedName>
</protein>
<accession>A0ABS8NQX7</accession>
<dbReference type="RefSeq" id="WP_230276860.1">
    <property type="nucleotide sequence ID" value="NZ_JAJKFW010000064.1"/>
</dbReference>
<organism evidence="2 3">
    <name type="scientific">Rhodopirellula halodulae</name>
    <dbReference type="NCBI Taxonomy" id="2894198"/>
    <lineage>
        <taxon>Bacteria</taxon>
        <taxon>Pseudomonadati</taxon>
        <taxon>Planctomycetota</taxon>
        <taxon>Planctomycetia</taxon>
        <taxon>Pirellulales</taxon>
        <taxon>Pirellulaceae</taxon>
        <taxon>Rhodopirellula</taxon>
    </lineage>
</organism>
<dbReference type="PANTHER" id="PTHR30203">
    <property type="entry name" value="OUTER MEMBRANE CATION EFFLUX PROTEIN"/>
    <property type="match status" value="1"/>
</dbReference>